<feature type="compositionally biased region" description="Basic and acidic residues" evidence="1">
    <location>
        <begin position="29"/>
        <end position="40"/>
    </location>
</feature>
<protein>
    <submittedName>
        <fullName evidence="2">Uncharacterized protein</fullName>
    </submittedName>
</protein>
<dbReference type="InterPro" id="IPR027417">
    <property type="entry name" value="P-loop_NTPase"/>
</dbReference>
<gene>
    <name evidence="2" type="ORF">BDV29DRAFT_163388</name>
</gene>
<evidence type="ECO:0000313" key="2">
    <source>
        <dbReference type="EMBL" id="KAB8067429.1"/>
    </source>
</evidence>
<sequence length="108" mass="12029">MSAGRTVEQGTHKELIARDGAYARLVRGQDLEKASGKEEPADQEEAGAEKEDFDVKSAKVVLLHRPRSVSESLSVDVDAHANAKETMGYSISRCLWLLIREQRNFWGT</sequence>
<organism evidence="2 3">
    <name type="scientific">Aspergillus leporis</name>
    <dbReference type="NCBI Taxonomy" id="41062"/>
    <lineage>
        <taxon>Eukaryota</taxon>
        <taxon>Fungi</taxon>
        <taxon>Dikarya</taxon>
        <taxon>Ascomycota</taxon>
        <taxon>Pezizomycotina</taxon>
        <taxon>Eurotiomycetes</taxon>
        <taxon>Eurotiomycetidae</taxon>
        <taxon>Eurotiales</taxon>
        <taxon>Aspergillaceae</taxon>
        <taxon>Aspergillus</taxon>
        <taxon>Aspergillus subgen. Circumdati</taxon>
    </lineage>
</organism>
<reference evidence="2 3" key="1">
    <citation type="submission" date="2019-04" db="EMBL/GenBank/DDBJ databases">
        <title>Friends and foes A comparative genomics study of 23 Aspergillus species from section Flavi.</title>
        <authorList>
            <consortium name="DOE Joint Genome Institute"/>
            <person name="Kjaerbolling I."/>
            <person name="Vesth T."/>
            <person name="Frisvad J.C."/>
            <person name="Nybo J.L."/>
            <person name="Theobald S."/>
            <person name="Kildgaard S."/>
            <person name="Isbrandt T."/>
            <person name="Kuo A."/>
            <person name="Sato A."/>
            <person name="Lyhne E.K."/>
            <person name="Kogle M.E."/>
            <person name="Wiebenga A."/>
            <person name="Kun R.S."/>
            <person name="Lubbers R.J."/>
            <person name="Makela M.R."/>
            <person name="Barry K."/>
            <person name="Chovatia M."/>
            <person name="Clum A."/>
            <person name="Daum C."/>
            <person name="Haridas S."/>
            <person name="He G."/>
            <person name="LaButti K."/>
            <person name="Lipzen A."/>
            <person name="Mondo S."/>
            <person name="Riley R."/>
            <person name="Salamov A."/>
            <person name="Simmons B.A."/>
            <person name="Magnuson J.K."/>
            <person name="Henrissat B."/>
            <person name="Mortensen U.H."/>
            <person name="Larsen T.O."/>
            <person name="Devries R.P."/>
            <person name="Grigoriev I.V."/>
            <person name="Machida M."/>
            <person name="Baker S.E."/>
            <person name="Andersen M.R."/>
        </authorList>
    </citation>
    <scope>NUCLEOTIDE SEQUENCE [LARGE SCALE GENOMIC DNA]</scope>
    <source>
        <strain evidence="2 3">CBS 151.66</strain>
    </source>
</reference>
<dbReference type="AlphaFoldDB" id="A0A5N5WH05"/>
<name>A0A5N5WH05_9EURO</name>
<accession>A0A5N5WH05</accession>
<dbReference type="Proteomes" id="UP000326565">
    <property type="component" value="Unassembled WGS sequence"/>
</dbReference>
<dbReference type="Gene3D" id="3.40.50.300">
    <property type="entry name" value="P-loop containing nucleotide triphosphate hydrolases"/>
    <property type="match status" value="1"/>
</dbReference>
<dbReference type="EMBL" id="ML732490">
    <property type="protein sequence ID" value="KAB8067429.1"/>
    <property type="molecule type" value="Genomic_DNA"/>
</dbReference>
<dbReference type="OrthoDB" id="6500128at2759"/>
<evidence type="ECO:0000256" key="1">
    <source>
        <dbReference type="SAM" id="MobiDB-lite"/>
    </source>
</evidence>
<evidence type="ECO:0000313" key="3">
    <source>
        <dbReference type="Proteomes" id="UP000326565"/>
    </source>
</evidence>
<feature type="region of interest" description="Disordered" evidence="1">
    <location>
        <begin position="29"/>
        <end position="51"/>
    </location>
</feature>
<proteinExistence type="predicted"/>
<keyword evidence="3" id="KW-1185">Reference proteome</keyword>